<dbReference type="AlphaFoldDB" id="B3S876"/>
<keyword evidence="2" id="KW-1185">Reference proteome</keyword>
<dbReference type="OMA" id="RCHHEYY"/>
<protein>
    <submittedName>
        <fullName evidence="1">Uncharacterized protein</fullName>
    </submittedName>
</protein>
<dbReference type="EMBL" id="DS985255">
    <property type="protein sequence ID" value="EDV21149.1"/>
    <property type="molecule type" value="Genomic_DNA"/>
</dbReference>
<proteinExistence type="predicted"/>
<organism evidence="1 2">
    <name type="scientific">Trichoplax adhaerens</name>
    <name type="common">Trichoplax reptans</name>
    <dbReference type="NCBI Taxonomy" id="10228"/>
    <lineage>
        <taxon>Eukaryota</taxon>
        <taxon>Metazoa</taxon>
        <taxon>Placozoa</taxon>
        <taxon>Uniplacotomia</taxon>
        <taxon>Trichoplacea</taxon>
        <taxon>Trichoplacidae</taxon>
        <taxon>Trichoplax</taxon>
    </lineage>
</organism>
<dbReference type="Proteomes" id="UP000009022">
    <property type="component" value="Unassembled WGS sequence"/>
</dbReference>
<evidence type="ECO:0000313" key="2">
    <source>
        <dbReference type="Proteomes" id="UP000009022"/>
    </source>
</evidence>
<dbReference type="OrthoDB" id="10071807at2759"/>
<dbReference type="GeneID" id="6757691"/>
<accession>B3S876</accession>
<dbReference type="CTD" id="6757691"/>
<dbReference type="HOGENOM" id="CLU_1429751_0_0_1"/>
<dbReference type="RefSeq" id="XP_002116479.1">
    <property type="nucleotide sequence ID" value="XM_002116443.1"/>
</dbReference>
<reference evidence="1 2" key="1">
    <citation type="journal article" date="2008" name="Nature">
        <title>The Trichoplax genome and the nature of placozoans.</title>
        <authorList>
            <person name="Srivastava M."/>
            <person name="Begovic E."/>
            <person name="Chapman J."/>
            <person name="Putnam N.H."/>
            <person name="Hellsten U."/>
            <person name="Kawashima T."/>
            <person name="Kuo A."/>
            <person name="Mitros T."/>
            <person name="Salamov A."/>
            <person name="Carpenter M.L."/>
            <person name="Signorovitch A.Y."/>
            <person name="Moreno M.A."/>
            <person name="Kamm K."/>
            <person name="Grimwood J."/>
            <person name="Schmutz J."/>
            <person name="Shapiro H."/>
            <person name="Grigoriev I.V."/>
            <person name="Buss L.W."/>
            <person name="Schierwater B."/>
            <person name="Dellaporta S.L."/>
            <person name="Rokhsar D.S."/>
        </authorList>
    </citation>
    <scope>NUCLEOTIDE SEQUENCE [LARGE SCALE GENOMIC DNA]</scope>
    <source>
        <strain evidence="1 2">Grell-BS-1999</strain>
    </source>
</reference>
<dbReference type="eggNOG" id="ENOG502S84N">
    <property type="taxonomic scope" value="Eukaryota"/>
</dbReference>
<name>B3S876_TRIAD</name>
<dbReference type="InParanoid" id="B3S876"/>
<dbReference type="KEGG" id="tad:TRIADDRAFT_60437"/>
<evidence type="ECO:0000313" key="1">
    <source>
        <dbReference type="EMBL" id="EDV21149.1"/>
    </source>
</evidence>
<gene>
    <name evidence="1" type="ORF">TRIADDRAFT_60437</name>
</gene>
<sequence>MSIDTRSDAESIVSKYSSIDTLNSDESCEPQECQYLESEWSRLTSLLQSLQGQEVHRYLQRVLKKKEIRSIRALSQLLPAHRFPTAGIIHCVRCHHEYYPAHQTPKSCQLYHSPRLVDIVAQDQTGTTFLCHGCNQKFYLKDIWKFTKEHQSLAGYCFQGYHTDDAFSVQYRPLGIAKTCQDNGCIEFYI</sequence>